<dbReference type="Gene3D" id="3.30.1240.10">
    <property type="match status" value="1"/>
</dbReference>
<dbReference type="Gene3D" id="3.40.50.1000">
    <property type="entry name" value="HAD superfamily/HAD-like"/>
    <property type="match status" value="1"/>
</dbReference>
<dbReference type="STRING" id="1332264.BW730_10910"/>
<gene>
    <name evidence="1" type="ORF">BW730_10910</name>
</gene>
<evidence type="ECO:0008006" key="3">
    <source>
        <dbReference type="Google" id="ProtNLM"/>
    </source>
</evidence>
<sequence>MRLIATDIDGTLLSSTQRISPRNLAALTAARDAGIVVVPTSGRQPFSIVDVLGDTWLTDGIVIGANGGVGFDFAGDEVLFERLISVEAQTALFEALRERYPSIACVSVRDAGATFWPEAGYVGMMDPGDHGRGETLPHYPLEEVLGTPSLKLVVRGVDVTPEELRDEAERLSIPGVAASTSGAPFLEVAAAGVNKATGLELLCARLGIDRDEVIAFGDNNNDVEMIEWAGVGVAMGNALPEVQALADMVALTNDEDGLAVILEELAANEWRGLLG</sequence>
<dbReference type="SFLD" id="SFLDS00003">
    <property type="entry name" value="Haloacid_Dehalogenase"/>
    <property type="match status" value="1"/>
</dbReference>
<dbReference type="PROSITE" id="PS01228">
    <property type="entry name" value="COF_1"/>
    <property type="match status" value="1"/>
</dbReference>
<evidence type="ECO:0000313" key="2">
    <source>
        <dbReference type="Proteomes" id="UP000188145"/>
    </source>
</evidence>
<dbReference type="CDD" id="cd07516">
    <property type="entry name" value="HAD_Pase"/>
    <property type="match status" value="1"/>
</dbReference>
<dbReference type="GO" id="GO:0000287">
    <property type="term" value="F:magnesium ion binding"/>
    <property type="evidence" value="ECO:0007669"/>
    <property type="project" value="TreeGrafter"/>
</dbReference>
<dbReference type="SUPFAM" id="SSF56784">
    <property type="entry name" value="HAD-like"/>
    <property type="match status" value="1"/>
</dbReference>
<dbReference type="EMBL" id="CP019606">
    <property type="protein sequence ID" value="AQP49332.1"/>
    <property type="molecule type" value="Genomic_DNA"/>
</dbReference>
<protein>
    <recommendedName>
        <fullName evidence="3">Hydrolase</fullName>
    </recommendedName>
</protein>
<dbReference type="InterPro" id="IPR036412">
    <property type="entry name" value="HAD-like_sf"/>
</dbReference>
<keyword evidence="2" id="KW-1185">Reference proteome</keyword>
<evidence type="ECO:0000313" key="1">
    <source>
        <dbReference type="EMBL" id="AQP49332.1"/>
    </source>
</evidence>
<dbReference type="Proteomes" id="UP000188145">
    <property type="component" value="Chromosome"/>
</dbReference>
<dbReference type="AlphaFoldDB" id="A0A1Q2CT73"/>
<dbReference type="PANTHER" id="PTHR10000">
    <property type="entry name" value="PHOSPHOSERINE PHOSPHATASE"/>
    <property type="match status" value="1"/>
</dbReference>
<dbReference type="GO" id="GO:0005829">
    <property type="term" value="C:cytosol"/>
    <property type="evidence" value="ECO:0007669"/>
    <property type="project" value="TreeGrafter"/>
</dbReference>
<dbReference type="Pfam" id="PF08282">
    <property type="entry name" value="Hydrolase_3"/>
    <property type="match status" value="1"/>
</dbReference>
<proteinExistence type="predicted"/>
<name>A0A1Q2CT73_9ACTN</name>
<dbReference type="InterPro" id="IPR006379">
    <property type="entry name" value="HAD-SF_hydro_IIB"/>
</dbReference>
<dbReference type="PANTHER" id="PTHR10000:SF8">
    <property type="entry name" value="HAD SUPERFAMILY HYDROLASE-LIKE, TYPE 3"/>
    <property type="match status" value="1"/>
</dbReference>
<dbReference type="NCBIfam" id="TIGR01484">
    <property type="entry name" value="HAD-SF-IIB"/>
    <property type="match status" value="1"/>
</dbReference>
<dbReference type="SFLD" id="SFLDG01140">
    <property type="entry name" value="C2.B:_Phosphomannomutase_and_P"/>
    <property type="match status" value="1"/>
</dbReference>
<reference evidence="2" key="1">
    <citation type="submission" date="2017-02" db="EMBL/GenBank/DDBJ databases">
        <title>Tessaracoccus aquaemaris sp. nov., isolated from the intestine of a Korean rockfish, Sebastes schlegelii, in a marine aquaculture pond.</title>
        <authorList>
            <person name="Tak E.J."/>
            <person name="Bae J.-W."/>
        </authorList>
    </citation>
    <scope>NUCLEOTIDE SEQUENCE [LARGE SCALE GENOMIC DNA]</scope>
    <source>
        <strain evidence="2">NSG39</strain>
    </source>
</reference>
<dbReference type="PROSITE" id="PS01229">
    <property type="entry name" value="COF_2"/>
    <property type="match status" value="1"/>
</dbReference>
<dbReference type="NCBIfam" id="TIGR00099">
    <property type="entry name" value="Cof-subfamily"/>
    <property type="match status" value="1"/>
</dbReference>
<accession>A0A1Q2CT73</accession>
<organism evidence="1 2">
    <name type="scientific">Tessaracoccus aquimaris</name>
    <dbReference type="NCBI Taxonomy" id="1332264"/>
    <lineage>
        <taxon>Bacteria</taxon>
        <taxon>Bacillati</taxon>
        <taxon>Actinomycetota</taxon>
        <taxon>Actinomycetes</taxon>
        <taxon>Propionibacteriales</taxon>
        <taxon>Propionibacteriaceae</taxon>
        <taxon>Tessaracoccus</taxon>
    </lineage>
</organism>
<dbReference type="GO" id="GO:0016791">
    <property type="term" value="F:phosphatase activity"/>
    <property type="evidence" value="ECO:0007669"/>
    <property type="project" value="TreeGrafter"/>
</dbReference>
<dbReference type="InterPro" id="IPR000150">
    <property type="entry name" value="Cof"/>
</dbReference>
<dbReference type="KEGG" id="tes:BW730_10910"/>
<dbReference type="InterPro" id="IPR023214">
    <property type="entry name" value="HAD_sf"/>
</dbReference>